<dbReference type="GO" id="GO:0030915">
    <property type="term" value="C:Smc5-Smc6 complex"/>
    <property type="evidence" value="ECO:0007669"/>
    <property type="project" value="TreeGrafter"/>
</dbReference>
<dbReference type="EMBL" id="UYRV01117991">
    <property type="protein sequence ID" value="VDN30926.1"/>
    <property type="molecule type" value="Genomic_DNA"/>
</dbReference>
<protein>
    <submittedName>
        <fullName evidence="3">Uncharacterized protein</fullName>
    </submittedName>
</protein>
<keyword evidence="1 2" id="KW-0175">Coiled coil</keyword>
<dbReference type="GO" id="GO:0000724">
    <property type="term" value="P:double-strand break repair via homologous recombination"/>
    <property type="evidence" value="ECO:0007669"/>
    <property type="project" value="TreeGrafter"/>
</dbReference>
<dbReference type="AlphaFoldDB" id="A0A3P7QJ67"/>
<reference evidence="3 4" key="1">
    <citation type="submission" date="2018-11" db="EMBL/GenBank/DDBJ databases">
        <authorList>
            <consortium name="Pathogen Informatics"/>
        </authorList>
    </citation>
    <scope>NUCLEOTIDE SEQUENCE [LARGE SCALE GENOMIC DNA]</scope>
</reference>
<evidence type="ECO:0000256" key="1">
    <source>
        <dbReference type="ARBA" id="ARBA00023054"/>
    </source>
</evidence>
<keyword evidence="4" id="KW-1185">Reference proteome</keyword>
<proteinExistence type="predicted"/>
<evidence type="ECO:0000256" key="2">
    <source>
        <dbReference type="SAM" id="Coils"/>
    </source>
</evidence>
<dbReference type="OrthoDB" id="10254973at2759"/>
<accession>A0A3P7QJ67</accession>
<evidence type="ECO:0000313" key="3">
    <source>
        <dbReference type="EMBL" id="VDN30926.1"/>
    </source>
</evidence>
<feature type="coiled-coil region" evidence="2">
    <location>
        <begin position="5"/>
        <end position="70"/>
    </location>
</feature>
<dbReference type="PANTHER" id="PTHR45916">
    <property type="entry name" value="STRUCTURAL MAINTENANCE OF CHROMOSOMES PROTEIN 5"/>
    <property type="match status" value="1"/>
</dbReference>
<dbReference type="Proteomes" id="UP000271889">
    <property type="component" value="Unassembled WGS sequence"/>
</dbReference>
<gene>
    <name evidence="3" type="ORF">CGOC_LOCUS11672</name>
</gene>
<dbReference type="GO" id="GO:0003697">
    <property type="term" value="F:single-stranded DNA binding"/>
    <property type="evidence" value="ECO:0007669"/>
    <property type="project" value="TreeGrafter"/>
</dbReference>
<sequence length="264" mass="30957">MRKQVERIKENIVEAKENLNGYEEFRKEAVNETKKYADEDEVICKHEDELVSEERKISEERNRLRERERLIGQAMEGRLRVLENLRSNMADEAWRWDLPMFIFGSKSDEAILTDPRHKWKLNSTVIPPEQVNAALFTTTLSENMKRFGFTRFAADLFTAPDVVKQYLCNVSRLHQVPIGSAKTNDAYEEIKTAFSNTQFRLYLTDKHRVQFTVSKYSHEVLGQQSELRKPAKIFVAHSSNFDETKTLEKDKQELKKKVLLTCIH</sequence>
<dbReference type="GO" id="GO:0005634">
    <property type="term" value="C:nucleus"/>
    <property type="evidence" value="ECO:0007669"/>
    <property type="project" value="TreeGrafter"/>
</dbReference>
<organism evidence="3 4">
    <name type="scientific">Cylicostephanus goldi</name>
    <name type="common">Nematode worm</name>
    <dbReference type="NCBI Taxonomy" id="71465"/>
    <lineage>
        <taxon>Eukaryota</taxon>
        <taxon>Metazoa</taxon>
        <taxon>Ecdysozoa</taxon>
        <taxon>Nematoda</taxon>
        <taxon>Chromadorea</taxon>
        <taxon>Rhabditida</taxon>
        <taxon>Rhabditina</taxon>
        <taxon>Rhabditomorpha</taxon>
        <taxon>Strongyloidea</taxon>
        <taxon>Strongylidae</taxon>
        <taxon>Cylicostephanus</taxon>
    </lineage>
</organism>
<evidence type="ECO:0000313" key="4">
    <source>
        <dbReference type="Proteomes" id="UP000271889"/>
    </source>
</evidence>
<name>A0A3P7QJ67_CYLGO</name>
<dbReference type="PANTHER" id="PTHR45916:SF1">
    <property type="entry name" value="STRUCTURAL MAINTENANCE OF CHROMOSOMES PROTEIN 5"/>
    <property type="match status" value="1"/>
</dbReference>